<keyword evidence="2" id="KW-0238">DNA-binding</keyword>
<proteinExistence type="predicted"/>
<gene>
    <name evidence="5" type="primary">sdpR</name>
    <name evidence="5" type="ORF">SSLFYP27_00553</name>
</gene>
<dbReference type="PANTHER" id="PTHR33154">
    <property type="entry name" value="TRANSCRIPTIONAL REGULATOR, ARSR FAMILY"/>
    <property type="match status" value="1"/>
</dbReference>
<dbReference type="InterPro" id="IPR001845">
    <property type="entry name" value="HTH_ArsR_DNA-bd_dom"/>
</dbReference>
<accession>A0A6N2Z9E1</accession>
<dbReference type="PROSITE" id="PS00846">
    <property type="entry name" value="HTH_ARSR_1"/>
    <property type="match status" value="1"/>
</dbReference>
<dbReference type="AlphaFoldDB" id="A0A6N2Z9E1"/>
<dbReference type="Pfam" id="PF01022">
    <property type="entry name" value="HTH_5"/>
    <property type="match status" value="1"/>
</dbReference>
<dbReference type="InterPro" id="IPR036390">
    <property type="entry name" value="WH_DNA-bd_sf"/>
</dbReference>
<dbReference type="InterPro" id="IPR051081">
    <property type="entry name" value="HTH_MetalResp_TranReg"/>
</dbReference>
<protein>
    <submittedName>
        <fullName evidence="5">Transcriptional repressor SdpR</fullName>
    </submittedName>
</protein>
<evidence type="ECO:0000313" key="5">
    <source>
        <dbReference type="EMBL" id="VYT75253.1"/>
    </source>
</evidence>
<dbReference type="GO" id="GO:0003677">
    <property type="term" value="F:DNA binding"/>
    <property type="evidence" value="ECO:0007669"/>
    <property type="project" value="UniProtKB-KW"/>
</dbReference>
<reference evidence="5" key="1">
    <citation type="submission" date="2019-11" db="EMBL/GenBank/DDBJ databases">
        <authorList>
            <person name="Feng L."/>
        </authorList>
    </citation>
    <scope>NUCLEOTIDE SEQUENCE</scope>
    <source>
        <strain evidence="5">SsimulansLFYP27</strain>
    </source>
</reference>
<dbReference type="PROSITE" id="PS50987">
    <property type="entry name" value="HTH_ARSR_2"/>
    <property type="match status" value="1"/>
</dbReference>
<dbReference type="NCBIfam" id="NF033788">
    <property type="entry name" value="HTH_metalloreg"/>
    <property type="match status" value="1"/>
</dbReference>
<dbReference type="PRINTS" id="PR00778">
    <property type="entry name" value="HTHARSR"/>
</dbReference>
<evidence type="ECO:0000259" key="4">
    <source>
        <dbReference type="PROSITE" id="PS50987"/>
    </source>
</evidence>
<dbReference type="InterPro" id="IPR011991">
    <property type="entry name" value="ArsR-like_HTH"/>
</dbReference>
<evidence type="ECO:0000256" key="2">
    <source>
        <dbReference type="ARBA" id="ARBA00023125"/>
    </source>
</evidence>
<evidence type="ECO:0000256" key="1">
    <source>
        <dbReference type="ARBA" id="ARBA00023015"/>
    </source>
</evidence>
<dbReference type="SMART" id="SM00418">
    <property type="entry name" value="HTH_ARSR"/>
    <property type="match status" value="1"/>
</dbReference>
<name>A0A6N2Z9E1_STASI</name>
<dbReference type="CDD" id="cd00090">
    <property type="entry name" value="HTH_ARSR"/>
    <property type="match status" value="1"/>
</dbReference>
<dbReference type="RefSeq" id="WP_156666479.1">
    <property type="nucleotide sequence ID" value="NZ_CACRUO010000016.1"/>
</dbReference>
<dbReference type="Gene3D" id="1.10.10.10">
    <property type="entry name" value="Winged helix-like DNA-binding domain superfamily/Winged helix DNA-binding domain"/>
    <property type="match status" value="1"/>
</dbReference>
<dbReference type="SUPFAM" id="SSF46785">
    <property type="entry name" value="Winged helix' DNA-binding domain"/>
    <property type="match status" value="1"/>
</dbReference>
<keyword evidence="3" id="KW-0804">Transcription</keyword>
<evidence type="ECO:0000256" key="3">
    <source>
        <dbReference type="ARBA" id="ARBA00023163"/>
    </source>
</evidence>
<feature type="domain" description="HTH arsR-type" evidence="4">
    <location>
        <begin position="1"/>
        <end position="92"/>
    </location>
</feature>
<sequence>MDYQTLSTYLKAISSPIRLEILNLLSCGELCANDLLTYFQVTQPTLSHHMKALMDNHLVNKRQDGNKHYYHLNTETYTSLLDQLHDTGTSQPSCACHNIHKGVERL</sequence>
<dbReference type="PANTHER" id="PTHR33154:SF18">
    <property type="entry name" value="ARSENICAL RESISTANCE OPERON REPRESSOR"/>
    <property type="match status" value="1"/>
</dbReference>
<keyword evidence="1" id="KW-0805">Transcription regulation</keyword>
<dbReference type="InterPro" id="IPR036388">
    <property type="entry name" value="WH-like_DNA-bd_sf"/>
</dbReference>
<dbReference type="InterPro" id="IPR018334">
    <property type="entry name" value="ArsR_HTH"/>
</dbReference>
<dbReference type="EMBL" id="CACRUO010000016">
    <property type="protein sequence ID" value="VYT75253.1"/>
    <property type="molecule type" value="Genomic_DNA"/>
</dbReference>
<dbReference type="GO" id="GO:0003700">
    <property type="term" value="F:DNA-binding transcription factor activity"/>
    <property type="evidence" value="ECO:0007669"/>
    <property type="project" value="InterPro"/>
</dbReference>
<organism evidence="5">
    <name type="scientific">Staphylococcus simulans</name>
    <dbReference type="NCBI Taxonomy" id="1286"/>
    <lineage>
        <taxon>Bacteria</taxon>
        <taxon>Bacillati</taxon>
        <taxon>Bacillota</taxon>
        <taxon>Bacilli</taxon>
        <taxon>Bacillales</taxon>
        <taxon>Staphylococcaceae</taxon>
        <taxon>Staphylococcus</taxon>
    </lineage>
</organism>